<name>A0A0A9CJR4_ARUDO</name>
<reference evidence="1" key="1">
    <citation type="submission" date="2014-09" db="EMBL/GenBank/DDBJ databases">
        <authorList>
            <person name="Magalhaes I.L.F."/>
            <person name="Oliveira U."/>
            <person name="Santos F.R."/>
            <person name="Vidigal T.H.D.A."/>
            <person name="Brescovit A.D."/>
            <person name="Santos A.J."/>
        </authorList>
    </citation>
    <scope>NUCLEOTIDE SEQUENCE</scope>
    <source>
        <tissue evidence="1">Shoot tissue taken approximately 20 cm above the soil surface</tissue>
    </source>
</reference>
<protein>
    <submittedName>
        <fullName evidence="1">Uncharacterized protein</fullName>
    </submittedName>
</protein>
<organism evidence="1">
    <name type="scientific">Arundo donax</name>
    <name type="common">Giant reed</name>
    <name type="synonym">Donax arundinaceus</name>
    <dbReference type="NCBI Taxonomy" id="35708"/>
    <lineage>
        <taxon>Eukaryota</taxon>
        <taxon>Viridiplantae</taxon>
        <taxon>Streptophyta</taxon>
        <taxon>Embryophyta</taxon>
        <taxon>Tracheophyta</taxon>
        <taxon>Spermatophyta</taxon>
        <taxon>Magnoliopsida</taxon>
        <taxon>Liliopsida</taxon>
        <taxon>Poales</taxon>
        <taxon>Poaceae</taxon>
        <taxon>PACMAD clade</taxon>
        <taxon>Arundinoideae</taxon>
        <taxon>Arundineae</taxon>
        <taxon>Arundo</taxon>
    </lineage>
</organism>
<accession>A0A0A9CJR4</accession>
<evidence type="ECO:0000313" key="1">
    <source>
        <dbReference type="EMBL" id="JAD75836.1"/>
    </source>
</evidence>
<reference evidence="1" key="2">
    <citation type="journal article" date="2015" name="Data Brief">
        <title>Shoot transcriptome of the giant reed, Arundo donax.</title>
        <authorList>
            <person name="Barrero R.A."/>
            <person name="Guerrero F.D."/>
            <person name="Moolhuijzen P."/>
            <person name="Goolsby J.A."/>
            <person name="Tidwell J."/>
            <person name="Bellgard S.E."/>
            <person name="Bellgard M.I."/>
        </authorList>
    </citation>
    <scope>NUCLEOTIDE SEQUENCE</scope>
    <source>
        <tissue evidence="1">Shoot tissue taken approximately 20 cm above the soil surface</tissue>
    </source>
</reference>
<sequence>MLGLSFNTLRDGLKGASGHVVAMPVSRGFESGVSKLSSGNESIKLFWVSSS</sequence>
<dbReference type="AlphaFoldDB" id="A0A0A9CJR4"/>
<dbReference type="EMBL" id="GBRH01222059">
    <property type="protein sequence ID" value="JAD75836.1"/>
    <property type="molecule type" value="Transcribed_RNA"/>
</dbReference>
<proteinExistence type="predicted"/>